<evidence type="ECO:0000256" key="5">
    <source>
        <dbReference type="ARBA" id="ARBA00022729"/>
    </source>
</evidence>
<dbReference type="InterPro" id="IPR005103">
    <property type="entry name" value="AA9_LPMO"/>
</dbReference>
<dbReference type="InterPro" id="IPR026891">
    <property type="entry name" value="Fn3-like"/>
</dbReference>
<reference evidence="13 14" key="1">
    <citation type="submission" date="2018-06" db="EMBL/GenBank/DDBJ databases">
        <title>Complete Genomes of Monosporascus.</title>
        <authorList>
            <person name="Robinson A.J."/>
            <person name="Natvig D.O."/>
        </authorList>
    </citation>
    <scope>NUCLEOTIDE SEQUENCE [LARGE SCALE GENOMIC DNA]</scope>
    <source>
        <strain evidence="13 14">CBS 609.92</strain>
    </source>
</reference>
<dbReference type="SMART" id="SM01217">
    <property type="entry name" value="Fn3_like"/>
    <property type="match status" value="1"/>
</dbReference>
<keyword evidence="7" id="KW-0325">Glycoprotein</keyword>
<dbReference type="Pfam" id="PF00933">
    <property type="entry name" value="Glyco_hydro_3"/>
    <property type="match status" value="2"/>
</dbReference>
<keyword evidence="14" id="KW-1185">Reference proteome</keyword>
<dbReference type="PANTHER" id="PTHR42715">
    <property type="entry name" value="BETA-GLUCOSIDASE"/>
    <property type="match status" value="1"/>
</dbReference>
<dbReference type="SUPFAM" id="SSF52279">
    <property type="entry name" value="Beta-D-glucan exohydrolase, C-terminal domain"/>
    <property type="match status" value="1"/>
</dbReference>
<dbReference type="Pfam" id="PF01915">
    <property type="entry name" value="Glyco_hydro_3_C"/>
    <property type="match status" value="1"/>
</dbReference>
<dbReference type="Pfam" id="PF14310">
    <property type="entry name" value="Fn3-like"/>
    <property type="match status" value="1"/>
</dbReference>
<dbReference type="Gene3D" id="2.70.50.70">
    <property type="match status" value="1"/>
</dbReference>
<dbReference type="Pfam" id="PF03443">
    <property type="entry name" value="AA9"/>
    <property type="match status" value="1"/>
</dbReference>
<dbReference type="InterPro" id="IPR001764">
    <property type="entry name" value="Glyco_hydro_3_N"/>
</dbReference>
<gene>
    <name evidence="13" type="ORF">DL762_006801</name>
</gene>
<evidence type="ECO:0000256" key="3">
    <source>
        <dbReference type="ARBA" id="ARBA00005336"/>
    </source>
</evidence>
<dbReference type="InterPro" id="IPR036881">
    <property type="entry name" value="Glyco_hydro_3_C_sf"/>
</dbReference>
<keyword evidence="5" id="KW-0732">Signal</keyword>
<keyword evidence="8 11" id="KW-0119">Carbohydrate metabolism</keyword>
<keyword evidence="6 11" id="KW-0378">Hydrolase</keyword>
<keyword evidence="9 11" id="KW-0326">Glycosidase</keyword>
<keyword evidence="10 11" id="KW-0624">Polysaccharide degradation</keyword>
<evidence type="ECO:0000256" key="9">
    <source>
        <dbReference type="ARBA" id="ARBA00023295"/>
    </source>
</evidence>
<dbReference type="InterPro" id="IPR017853">
    <property type="entry name" value="GH"/>
</dbReference>
<dbReference type="SUPFAM" id="SSF51445">
    <property type="entry name" value="(Trans)glycosidases"/>
    <property type="match status" value="1"/>
</dbReference>
<evidence type="ECO:0000313" key="14">
    <source>
        <dbReference type="Proteomes" id="UP000294003"/>
    </source>
</evidence>
<name>A0ABY0H1E4_9PEZI</name>
<evidence type="ECO:0000256" key="4">
    <source>
        <dbReference type="ARBA" id="ARBA00012744"/>
    </source>
</evidence>
<protein>
    <recommendedName>
        <fullName evidence="4 11">beta-glucosidase</fullName>
        <ecNumber evidence="4 11">3.2.1.21</ecNumber>
    </recommendedName>
</protein>
<dbReference type="Gene3D" id="3.20.20.300">
    <property type="entry name" value="Glycoside hydrolase, family 3, N-terminal domain"/>
    <property type="match status" value="2"/>
</dbReference>
<evidence type="ECO:0000256" key="11">
    <source>
        <dbReference type="RuleBase" id="RU361161"/>
    </source>
</evidence>
<evidence type="ECO:0000256" key="8">
    <source>
        <dbReference type="ARBA" id="ARBA00023277"/>
    </source>
</evidence>
<comment type="caution">
    <text evidence="13">The sequence shown here is derived from an EMBL/GenBank/DDBJ whole genome shotgun (WGS) entry which is preliminary data.</text>
</comment>
<sequence>MKLSPVAALAFGVAAEAHCIFQKVTVNGADQGSLVGLRAPSNNNPVQDATSTSLTCGTPGSTSNKVIEVKAGDRIGAWYQHVIGGPQFPNDPDNPIAASHKGPVTAYMAKVDNAATASAQSAKWFKIWEDTFDTSTRVWGVDNLIKNNGWVNFPIPRCIPDGQYLLRVEIAALHSAYSQNGVQFYTSCAQLSVSGGGSTSPSKTVSIPGVYSRSDPSILINIYGQAGKPDNDGKPYPAHGPAVFTCRRRVRAALHPGDLLSIAVGSGGPGWDEAYAKAREFVSQLALPEKVNLTTGTGHQGDLCVGNTGSVPRLGFRHFCLQNGPSGVGSTDGNSMFPSGLTAVATFSRDLLRRRGYAMGEEHHGKGVDVQLGPKVGPLGRDPAGGRNWEAFSPDPYLSGVAVAETVIGTQDAGNHISSNLDDKSMHELYLWPFADAVRAGVGSIMCSYNRINGTYACENSKTLNYLLKNELSFQGFVVSDWAAQHSGVNSALAGLDMTMPGSGSNKPYNSYWGGALTEAVLNGTVPQWRLDDMVVRIMAAYYEVGRDKTRIPVNFSSWLNTTTGYRHLAARRDSTTVNHHVNVQGDHAELIREIAAKGTVLLKNENGALPLKKPSSIAVIGEDAQSDPNGPNAYLHKHCTAGSLAVGWGSGAADFPYLIAPADALKKQAEADGTAFTNVEGNWDLDAARAAARDAQATVVFVNANSGTGTVLTTGNFGDRGNLTLGNGGDSLIAAVASVNSNTAVVIDSMGPVLMDHFKTHPNVTAILWAGLPGQESGNSITDVLYGKVNPQGRTPFTWGKAQSDWGITTLVESDDKMPETDFDGGVFIDYRHFDKDIEPSWGFGFRLSYTNFTYSVLDIKATGTPDYEPATGETSPAPTFGKVDKNPASAMPPPDFEGLPKFIYSWINDTHIPSCGRPKLPKGSRDGSAQPLLAAGGAPGGNPGLYETVFTVTASVEHRAASRDRDSTARNGPDEPKVVLRGFEELSLEPGEAKTVTFNLMRRDISNWDVVSQNWVVTPHKKTVHVGASSRDFRLEGELPPAA</sequence>
<dbReference type="Proteomes" id="UP000294003">
    <property type="component" value="Unassembled WGS sequence"/>
</dbReference>
<dbReference type="PROSITE" id="PS00775">
    <property type="entry name" value="GLYCOSYL_HYDROL_F3"/>
    <property type="match status" value="1"/>
</dbReference>
<evidence type="ECO:0000256" key="2">
    <source>
        <dbReference type="ARBA" id="ARBA00004987"/>
    </source>
</evidence>
<dbReference type="InterPro" id="IPR050288">
    <property type="entry name" value="Cellulose_deg_GH3"/>
</dbReference>
<dbReference type="InterPro" id="IPR019800">
    <property type="entry name" value="Glyco_hydro_3_AS"/>
</dbReference>
<comment type="pathway">
    <text evidence="2 11">Glycan metabolism; cellulose degradation.</text>
</comment>
<dbReference type="InterPro" id="IPR002772">
    <property type="entry name" value="Glyco_hydro_3_C"/>
</dbReference>
<dbReference type="InterPro" id="IPR036962">
    <property type="entry name" value="Glyco_hydro_3_N_sf"/>
</dbReference>
<dbReference type="PANTHER" id="PTHR42715:SF29">
    <property type="entry name" value="BETA-GLUCOSIDASE A-RELATED"/>
    <property type="match status" value="1"/>
</dbReference>
<feature type="domain" description="Fibronectin type III-like" evidence="12">
    <location>
        <begin position="965"/>
        <end position="1032"/>
    </location>
</feature>
<dbReference type="EMBL" id="QJNS01000231">
    <property type="protein sequence ID" value="RYO82027.1"/>
    <property type="molecule type" value="Genomic_DNA"/>
</dbReference>
<evidence type="ECO:0000256" key="6">
    <source>
        <dbReference type="ARBA" id="ARBA00022801"/>
    </source>
</evidence>
<proteinExistence type="inferred from homology"/>
<comment type="similarity">
    <text evidence="3 11">Belongs to the glycosyl hydrolase 3 family.</text>
</comment>
<dbReference type="Gene3D" id="2.60.40.10">
    <property type="entry name" value="Immunoglobulins"/>
    <property type="match status" value="1"/>
</dbReference>
<dbReference type="PRINTS" id="PR00133">
    <property type="entry name" value="GLHYDRLASE3"/>
</dbReference>
<evidence type="ECO:0000256" key="7">
    <source>
        <dbReference type="ARBA" id="ARBA00023180"/>
    </source>
</evidence>
<dbReference type="Gene3D" id="3.40.50.1700">
    <property type="entry name" value="Glycoside hydrolase family 3 C-terminal domain"/>
    <property type="match status" value="1"/>
</dbReference>
<evidence type="ECO:0000256" key="10">
    <source>
        <dbReference type="ARBA" id="ARBA00023326"/>
    </source>
</evidence>
<evidence type="ECO:0000313" key="13">
    <source>
        <dbReference type="EMBL" id="RYO82027.1"/>
    </source>
</evidence>
<accession>A0ABY0H1E4</accession>
<dbReference type="EC" id="3.2.1.21" evidence="4 11"/>
<evidence type="ECO:0000259" key="12">
    <source>
        <dbReference type="SMART" id="SM01217"/>
    </source>
</evidence>
<comment type="catalytic activity">
    <reaction evidence="1 11">
        <text>Hydrolysis of terminal, non-reducing beta-D-glucosyl residues with release of beta-D-glucose.</text>
        <dbReference type="EC" id="3.2.1.21"/>
    </reaction>
</comment>
<organism evidence="13 14">
    <name type="scientific">Monosporascus cannonballus</name>
    <dbReference type="NCBI Taxonomy" id="155416"/>
    <lineage>
        <taxon>Eukaryota</taxon>
        <taxon>Fungi</taxon>
        <taxon>Dikarya</taxon>
        <taxon>Ascomycota</taxon>
        <taxon>Pezizomycotina</taxon>
        <taxon>Sordariomycetes</taxon>
        <taxon>Xylariomycetidae</taxon>
        <taxon>Xylariales</taxon>
        <taxon>Xylariales incertae sedis</taxon>
        <taxon>Monosporascus</taxon>
    </lineage>
</organism>
<dbReference type="InterPro" id="IPR013783">
    <property type="entry name" value="Ig-like_fold"/>
</dbReference>
<dbReference type="CDD" id="cd21175">
    <property type="entry name" value="LPMO_AA9"/>
    <property type="match status" value="1"/>
</dbReference>
<evidence type="ECO:0000256" key="1">
    <source>
        <dbReference type="ARBA" id="ARBA00000448"/>
    </source>
</evidence>